<sequence length="265" mass="29778">MTLKNFQKSIFLLFISIFFIACSSKNTPTLTAQKSKVTQTLETDSLEDEFDNEFAEADKEVFDPLEGYNRFMTSVNDKVYLYAFDPVSKAYAFVIPKPARLGVSNVFHNLKFPIRFTNNLLQLKFDASMKELGRFMINSSIGILGLFDVAKMAGVEPQEEDFGQTLGYYGVGSGFHVVLPFLGPSNLRDTLGFSVDTAIAPTTSGSIKYQIPNNAEKALGLSTAYYVNKNSLHPGEYENLKKDALDVYTFFRDSYEQQRTKAIEE</sequence>
<evidence type="ECO:0000313" key="4">
    <source>
        <dbReference type="EMBL" id="CAA6822062.1"/>
    </source>
</evidence>
<organism evidence="4">
    <name type="scientific">uncultured Sulfurovum sp</name>
    <dbReference type="NCBI Taxonomy" id="269237"/>
    <lineage>
        <taxon>Bacteria</taxon>
        <taxon>Pseudomonadati</taxon>
        <taxon>Campylobacterota</taxon>
        <taxon>Epsilonproteobacteria</taxon>
        <taxon>Campylobacterales</taxon>
        <taxon>Sulfurovaceae</taxon>
        <taxon>Sulfurovum</taxon>
        <taxon>environmental samples</taxon>
    </lineage>
</organism>
<dbReference type="PANTHER" id="PTHR30035:SF3">
    <property type="entry name" value="INTERMEMBRANE PHOSPHOLIPID TRANSPORT SYSTEM LIPOPROTEIN MLAA"/>
    <property type="match status" value="1"/>
</dbReference>
<dbReference type="AlphaFoldDB" id="A0A6S6TMC9"/>
<keyword evidence="2 3" id="KW-0732">Signal</keyword>
<dbReference type="PROSITE" id="PS51257">
    <property type="entry name" value="PROKAR_LIPOPROTEIN"/>
    <property type="match status" value="1"/>
</dbReference>
<dbReference type="Pfam" id="PF04333">
    <property type="entry name" value="MlaA"/>
    <property type="match status" value="1"/>
</dbReference>
<proteinExistence type="inferred from homology"/>
<evidence type="ECO:0000256" key="2">
    <source>
        <dbReference type="ARBA" id="ARBA00022729"/>
    </source>
</evidence>
<dbReference type="GO" id="GO:0016020">
    <property type="term" value="C:membrane"/>
    <property type="evidence" value="ECO:0007669"/>
    <property type="project" value="InterPro"/>
</dbReference>
<dbReference type="GO" id="GO:0120010">
    <property type="term" value="P:intermembrane phospholipid transfer"/>
    <property type="evidence" value="ECO:0007669"/>
    <property type="project" value="TreeGrafter"/>
</dbReference>
<dbReference type="PRINTS" id="PR01805">
    <property type="entry name" value="VACJLIPOPROT"/>
</dbReference>
<comment type="similarity">
    <text evidence="1">Belongs to the MlaA family.</text>
</comment>
<evidence type="ECO:0000256" key="3">
    <source>
        <dbReference type="SAM" id="SignalP"/>
    </source>
</evidence>
<feature type="chain" id="PRO_5027867184" evidence="3">
    <location>
        <begin position="24"/>
        <end position="265"/>
    </location>
</feature>
<dbReference type="PANTHER" id="PTHR30035">
    <property type="entry name" value="LIPOPROTEIN VACJ-RELATED"/>
    <property type="match status" value="1"/>
</dbReference>
<name>A0A6S6TMC9_9BACT</name>
<gene>
    <name evidence="4" type="ORF">HELGO_WM20506</name>
</gene>
<accession>A0A6S6TMC9</accession>
<dbReference type="InterPro" id="IPR007428">
    <property type="entry name" value="MlaA"/>
</dbReference>
<dbReference type="EMBL" id="CACVAZ010000148">
    <property type="protein sequence ID" value="CAA6822062.1"/>
    <property type="molecule type" value="Genomic_DNA"/>
</dbReference>
<evidence type="ECO:0000256" key="1">
    <source>
        <dbReference type="ARBA" id="ARBA00010634"/>
    </source>
</evidence>
<reference evidence="4" key="1">
    <citation type="submission" date="2020-01" db="EMBL/GenBank/DDBJ databases">
        <authorList>
            <person name="Meier V. D."/>
            <person name="Meier V D."/>
        </authorList>
    </citation>
    <scope>NUCLEOTIDE SEQUENCE</scope>
    <source>
        <strain evidence="4">HLG_WM_MAG_02</strain>
    </source>
</reference>
<feature type="signal peptide" evidence="3">
    <location>
        <begin position="1"/>
        <end position="23"/>
    </location>
</feature>
<protein>
    <submittedName>
        <fullName evidence="4">Putative periplasmic protein (VacJ homolog)</fullName>
    </submittedName>
</protein>